<evidence type="ECO:0000313" key="1">
    <source>
        <dbReference type="EMBL" id="CAA0819265.1"/>
    </source>
</evidence>
<keyword evidence="2" id="KW-1185">Reference proteome</keyword>
<reference evidence="1" key="1">
    <citation type="submission" date="2019-12" db="EMBL/GenBank/DDBJ databases">
        <authorList>
            <person name="Scholes J."/>
        </authorList>
    </citation>
    <scope>NUCLEOTIDE SEQUENCE</scope>
</reference>
<organism evidence="1 2">
    <name type="scientific">Striga hermonthica</name>
    <name type="common">Purple witchweed</name>
    <name type="synonym">Buchnera hermonthica</name>
    <dbReference type="NCBI Taxonomy" id="68872"/>
    <lineage>
        <taxon>Eukaryota</taxon>
        <taxon>Viridiplantae</taxon>
        <taxon>Streptophyta</taxon>
        <taxon>Embryophyta</taxon>
        <taxon>Tracheophyta</taxon>
        <taxon>Spermatophyta</taxon>
        <taxon>Magnoliopsida</taxon>
        <taxon>eudicotyledons</taxon>
        <taxon>Gunneridae</taxon>
        <taxon>Pentapetalae</taxon>
        <taxon>asterids</taxon>
        <taxon>lamiids</taxon>
        <taxon>Lamiales</taxon>
        <taxon>Orobanchaceae</taxon>
        <taxon>Buchnereae</taxon>
        <taxon>Striga</taxon>
    </lineage>
</organism>
<gene>
    <name evidence="1" type="ORF">SHERM_17792</name>
</gene>
<evidence type="ECO:0000313" key="2">
    <source>
        <dbReference type="Proteomes" id="UP001153555"/>
    </source>
</evidence>
<dbReference type="OrthoDB" id="695142at2759"/>
<comment type="caution">
    <text evidence="1">The sequence shown here is derived from an EMBL/GenBank/DDBJ whole genome shotgun (WGS) entry which is preliminary data.</text>
</comment>
<sequence>MEIVLFYPSQQVLLSEDYHPPFVQRQLSQITTETELGFKRSDLGIETVESIKRDLDGGSLSLEIKVLAVVRYKNGRWKTKSRHMRAYCGGVSFGLISSKRPGIFLNPYQECE</sequence>
<dbReference type="Proteomes" id="UP001153555">
    <property type="component" value="Unassembled WGS sequence"/>
</dbReference>
<protein>
    <submittedName>
        <fullName evidence="1">Uncharacterized protein</fullName>
    </submittedName>
</protein>
<name>A0A9N7R7R8_STRHE</name>
<accession>A0A9N7R7R8</accession>
<dbReference type="EMBL" id="CACSLK010018804">
    <property type="protein sequence ID" value="CAA0819265.1"/>
    <property type="molecule type" value="Genomic_DNA"/>
</dbReference>
<feature type="non-terminal residue" evidence="1">
    <location>
        <position position="112"/>
    </location>
</feature>
<proteinExistence type="predicted"/>
<dbReference type="AlphaFoldDB" id="A0A9N7R7R8"/>